<keyword evidence="1" id="KW-0963">Cytoplasm</keyword>
<feature type="signal peptide" evidence="7">
    <location>
        <begin position="1"/>
        <end position="20"/>
    </location>
</feature>
<dbReference type="InterPro" id="IPR029056">
    <property type="entry name" value="Ribokinase-like"/>
</dbReference>
<dbReference type="AlphaFoldDB" id="B4GJ98"/>
<evidence type="ECO:0000256" key="2">
    <source>
        <dbReference type="ARBA" id="ARBA00022679"/>
    </source>
</evidence>
<dbReference type="GO" id="GO:0046872">
    <property type="term" value="F:metal ion binding"/>
    <property type="evidence" value="ECO:0007669"/>
    <property type="project" value="UniProtKB-KW"/>
</dbReference>
<keyword evidence="4" id="KW-0418">Kinase</keyword>
<dbReference type="OrthoDB" id="5847021at2759"/>
<dbReference type="SUPFAM" id="SSF53613">
    <property type="entry name" value="Ribokinase-like"/>
    <property type="match status" value="1"/>
</dbReference>
<dbReference type="GO" id="GO:0006096">
    <property type="term" value="P:glycolytic process"/>
    <property type="evidence" value="ECO:0007669"/>
    <property type="project" value="UniProtKB-KW"/>
</dbReference>
<proteinExistence type="predicted"/>
<keyword evidence="6" id="KW-0324">Glycolysis</keyword>
<keyword evidence="9" id="KW-1185">Reference proteome</keyword>
<accession>B4GJ98</accession>
<protein>
    <submittedName>
        <fullName evidence="8">GL26242</fullName>
    </submittedName>
</protein>
<keyword evidence="7" id="KW-0732">Signal</keyword>
<sequence length="284" mass="32011">MVMVSIVWQAYLTLQTLSRASVLLSGLLAIERTPPKVAIGCGACTDLQINATEYLSRRGGPQKRRRAAYYFQSGAAAELVLANDTLFKQLIEFSKVMDKEHVHCGLQMMDVFSIGPGEREKRLQQVKMQLISQLSGTRNHFEMASFVGLKLLQELRRFVLPYVDSLEQVLTHGHITLANDCNPRIVHTLDQMRQVFSHYSAESRSDPKRRHTLAYQPILTIVDSQWKNTRAAAAKATPTAHRYVCKSQLIRPESVLQVLDDSFATSMQENAPRMRISAARPVPC</sequence>
<dbReference type="Proteomes" id="UP000008744">
    <property type="component" value="Unassembled WGS sequence"/>
</dbReference>
<dbReference type="HOGENOM" id="CLU_980973_0_0_1"/>
<reference evidence="8 9" key="1">
    <citation type="journal article" date="2007" name="Nature">
        <title>Evolution of genes and genomes on the Drosophila phylogeny.</title>
        <authorList>
            <consortium name="Drosophila 12 Genomes Consortium"/>
            <person name="Clark A.G."/>
            <person name="Eisen M.B."/>
            <person name="Smith D.R."/>
            <person name="Bergman C.M."/>
            <person name="Oliver B."/>
            <person name="Markow T.A."/>
            <person name="Kaufman T.C."/>
            <person name="Kellis M."/>
            <person name="Gelbart W."/>
            <person name="Iyer V.N."/>
            <person name="Pollard D.A."/>
            <person name="Sackton T.B."/>
            <person name="Larracuente A.M."/>
            <person name="Singh N.D."/>
            <person name="Abad J.P."/>
            <person name="Abt D.N."/>
            <person name="Adryan B."/>
            <person name="Aguade M."/>
            <person name="Akashi H."/>
            <person name="Anderson W.W."/>
            <person name="Aquadro C.F."/>
            <person name="Ardell D.H."/>
            <person name="Arguello R."/>
            <person name="Artieri C.G."/>
            <person name="Barbash D.A."/>
            <person name="Barker D."/>
            <person name="Barsanti P."/>
            <person name="Batterham P."/>
            <person name="Batzoglou S."/>
            <person name="Begun D."/>
            <person name="Bhutkar A."/>
            <person name="Blanco E."/>
            <person name="Bosak S.A."/>
            <person name="Bradley R.K."/>
            <person name="Brand A.D."/>
            <person name="Brent M.R."/>
            <person name="Brooks A.N."/>
            <person name="Brown R.H."/>
            <person name="Butlin R.K."/>
            <person name="Caggese C."/>
            <person name="Calvi B.R."/>
            <person name="Bernardo de Carvalho A."/>
            <person name="Caspi A."/>
            <person name="Castrezana S."/>
            <person name="Celniker S.E."/>
            <person name="Chang J.L."/>
            <person name="Chapple C."/>
            <person name="Chatterji S."/>
            <person name="Chinwalla A."/>
            <person name="Civetta A."/>
            <person name="Clifton S.W."/>
            <person name="Comeron J.M."/>
            <person name="Costello J.C."/>
            <person name="Coyne J.A."/>
            <person name="Daub J."/>
            <person name="David R.G."/>
            <person name="Delcher A.L."/>
            <person name="Delehaunty K."/>
            <person name="Do C.B."/>
            <person name="Ebling H."/>
            <person name="Edwards K."/>
            <person name="Eickbush T."/>
            <person name="Evans J.D."/>
            <person name="Filipski A."/>
            <person name="Findeiss S."/>
            <person name="Freyhult E."/>
            <person name="Fulton L."/>
            <person name="Fulton R."/>
            <person name="Garcia A.C."/>
            <person name="Gardiner A."/>
            <person name="Garfield D.A."/>
            <person name="Garvin B.E."/>
            <person name="Gibson G."/>
            <person name="Gilbert D."/>
            <person name="Gnerre S."/>
            <person name="Godfrey J."/>
            <person name="Good R."/>
            <person name="Gotea V."/>
            <person name="Gravely B."/>
            <person name="Greenberg A.J."/>
            <person name="Griffiths-Jones S."/>
            <person name="Gross S."/>
            <person name="Guigo R."/>
            <person name="Gustafson E.A."/>
            <person name="Haerty W."/>
            <person name="Hahn M.W."/>
            <person name="Halligan D.L."/>
            <person name="Halpern A.L."/>
            <person name="Halter G.M."/>
            <person name="Han M.V."/>
            <person name="Heger A."/>
            <person name="Hillier L."/>
            <person name="Hinrichs A.S."/>
            <person name="Holmes I."/>
            <person name="Hoskins R.A."/>
            <person name="Hubisz M.J."/>
            <person name="Hultmark D."/>
            <person name="Huntley M.A."/>
            <person name="Jaffe D.B."/>
            <person name="Jagadeeshan S."/>
            <person name="Jeck W.R."/>
            <person name="Johnson J."/>
            <person name="Jones C.D."/>
            <person name="Jordan W.C."/>
            <person name="Karpen G.H."/>
            <person name="Kataoka E."/>
            <person name="Keightley P.D."/>
            <person name="Kheradpour P."/>
            <person name="Kirkness E.F."/>
            <person name="Koerich L.B."/>
            <person name="Kristiansen K."/>
            <person name="Kudrna D."/>
            <person name="Kulathinal R.J."/>
            <person name="Kumar S."/>
            <person name="Kwok R."/>
            <person name="Lander E."/>
            <person name="Langley C.H."/>
            <person name="Lapoint R."/>
            <person name="Lazzaro B.P."/>
            <person name="Lee S.J."/>
            <person name="Levesque L."/>
            <person name="Li R."/>
            <person name="Lin C.F."/>
            <person name="Lin M.F."/>
            <person name="Lindblad-Toh K."/>
            <person name="Llopart A."/>
            <person name="Long M."/>
            <person name="Low L."/>
            <person name="Lozovsky E."/>
            <person name="Lu J."/>
            <person name="Luo M."/>
            <person name="Machado C.A."/>
            <person name="Makalowski W."/>
            <person name="Marzo M."/>
            <person name="Matsuda M."/>
            <person name="Matzkin L."/>
            <person name="McAllister B."/>
            <person name="McBride C.S."/>
            <person name="McKernan B."/>
            <person name="McKernan K."/>
            <person name="Mendez-Lago M."/>
            <person name="Minx P."/>
            <person name="Mollenhauer M.U."/>
            <person name="Montooth K."/>
            <person name="Mount S.M."/>
            <person name="Mu X."/>
            <person name="Myers E."/>
            <person name="Negre B."/>
            <person name="Newfeld S."/>
            <person name="Nielsen R."/>
            <person name="Noor M.A."/>
            <person name="O'Grady P."/>
            <person name="Pachter L."/>
            <person name="Papaceit M."/>
            <person name="Parisi M.J."/>
            <person name="Parisi M."/>
            <person name="Parts L."/>
            <person name="Pedersen J.S."/>
            <person name="Pesole G."/>
            <person name="Phillippy A.M."/>
            <person name="Ponting C.P."/>
            <person name="Pop M."/>
            <person name="Porcelli D."/>
            <person name="Powell J.R."/>
            <person name="Prohaska S."/>
            <person name="Pruitt K."/>
            <person name="Puig M."/>
            <person name="Quesneville H."/>
            <person name="Ram K.R."/>
            <person name="Rand D."/>
            <person name="Rasmussen M.D."/>
            <person name="Reed L.K."/>
            <person name="Reenan R."/>
            <person name="Reily A."/>
            <person name="Remington K.A."/>
            <person name="Rieger T.T."/>
            <person name="Ritchie M.G."/>
            <person name="Robin C."/>
            <person name="Rogers Y.H."/>
            <person name="Rohde C."/>
            <person name="Rozas J."/>
            <person name="Rubenfield M.J."/>
            <person name="Ruiz A."/>
            <person name="Russo S."/>
            <person name="Salzberg S.L."/>
            <person name="Sanchez-Gracia A."/>
            <person name="Saranga D.J."/>
            <person name="Sato H."/>
            <person name="Schaeffer S.W."/>
            <person name="Schatz M.C."/>
            <person name="Schlenke T."/>
            <person name="Schwartz R."/>
            <person name="Segarra C."/>
            <person name="Singh R.S."/>
            <person name="Sirot L."/>
            <person name="Sirota M."/>
            <person name="Sisneros N.B."/>
            <person name="Smith C.D."/>
            <person name="Smith T.F."/>
            <person name="Spieth J."/>
            <person name="Stage D.E."/>
            <person name="Stark A."/>
            <person name="Stephan W."/>
            <person name="Strausberg R.L."/>
            <person name="Strempel S."/>
            <person name="Sturgill D."/>
            <person name="Sutton G."/>
            <person name="Sutton G.G."/>
            <person name="Tao W."/>
            <person name="Teichmann S."/>
            <person name="Tobari Y.N."/>
            <person name="Tomimura Y."/>
            <person name="Tsolas J.M."/>
            <person name="Valente V.L."/>
            <person name="Venter E."/>
            <person name="Venter J.C."/>
            <person name="Vicario S."/>
            <person name="Vieira F.G."/>
            <person name="Vilella A.J."/>
            <person name="Villasante A."/>
            <person name="Walenz B."/>
            <person name="Wang J."/>
            <person name="Wasserman M."/>
            <person name="Watts T."/>
            <person name="Wilson D."/>
            <person name="Wilson R.K."/>
            <person name="Wing R.A."/>
            <person name="Wolfner M.F."/>
            <person name="Wong A."/>
            <person name="Wong G.K."/>
            <person name="Wu C.I."/>
            <person name="Wu G."/>
            <person name="Yamamoto D."/>
            <person name="Yang H.P."/>
            <person name="Yang S.P."/>
            <person name="Yorke J.A."/>
            <person name="Yoshida K."/>
            <person name="Zdobnov E."/>
            <person name="Zhang P."/>
            <person name="Zhang Y."/>
            <person name="Zimin A.V."/>
            <person name="Baldwin J."/>
            <person name="Abdouelleil A."/>
            <person name="Abdulkadir J."/>
            <person name="Abebe A."/>
            <person name="Abera B."/>
            <person name="Abreu J."/>
            <person name="Acer S.C."/>
            <person name="Aftuck L."/>
            <person name="Alexander A."/>
            <person name="An P."/>
            <person name="Anderson E."/>
            <person name="Anderson S."/>
            <person name="Arachi H."/>
            <person name="Azer M."/>
            <person name="Bachantsang P."/>
            <person name="Barry A."/>
            <person name="Bayul T."/>
            <person name="Berlin A."/>
            <person name="Bessette D."/>
            <person name="Bloom T."/>
            <person name="Blye J."/>
            <person name="Boguslavskiy L."/>
            <person name="Bonnet C."/>
            <person name="Boukhgalter B."/>
            <person name="Bourzgui I."/>
            <person name="Brown A."/>
            <person name="Cahill P."/>
            <person name="Channer S."/>
            <person name="Cheshatsang Y."/>
            <person name="Chuda L."/>
            <person name="Citroen M."/>
            <person name="Collymore A."/>
            <person name="Cooke P."/>
            <person name="Costello M."/>
            <person name="D'Aco K."/>
            <person name="Daza R."/>
            <person name="De Haan G."/>
            <person name="DeGray S."/>
            <person name="DeMaso C."/>
            <person name="Dhargay N."/>
            <person name="Dooley K."/>
            <person name="Dooley E."/>
            <person name="Doricent M."/>
            <person name="Dorje P."/>
            <person name="Dorjee K."/>
            <person name="Dupes A."/>
            <person name="Elong R."/>
            <person name="Falk J."/>
            <person name="Farina A."/>
            <person name="Faro S."/>
            <person name="Ferguson D."/>
            <person name="Fisher S."/>
            <person name="Foley C.D."/>
            <person name="Franke A."/>
            <person name="Friedrich D."/>
            <person name="Gadbois L."/>
            <person name="Gearin G."/>
            <person name="Gearin C.R."/>
            <person name="Giannoukos G."/>
            <person name="Goode T."/>
            <person name="Graham J."/>
            <person name="Grandbois E."/>
            <person name="Grewal S."/>
            <person name="Gyaltsen K."/>
            <person name="Hafez N."/>
            <person name="Hagos B."/>
            <person name="Hall J."/>
            <person name="Henson C."/>
            <person name="Hollinger A."/>
            <person name="Honan T."/>
            <person name="Huard M.D."/>
            <person name="Hughes L."/>
            <person name="Hurhula B."/>
            <person name="Husby M.E."/>
            <person name="Kamat A."/>
            <person name="Kanga B."/>
            <person name="Kashin S."/>
            <person name="Khazanovich D."/>
            <person name="Kisner P."/>
            <person name="Lance K."/>
            <person name="Lara M."/>
            <person name="Lee W."/>
            <person name="Lennon N."/>
            <person name="Letendre F."/>
            <person name="LeVine R."/>
            <person name="Lipovsky A."/>
            <person name="Liu X."/>
            <person name="Liu J."/>
            <person name="Liu S."/>
            <person name="Lokyitsang T."/>
            <person name="Lokyitsang Y."/>
            <person name="Lubonja R."/>
            <person name="Lui A."/>
            <person name="MacDonald P."/>
            <person name="Magnisalis V."/>
            <person name="Maru K."/>
            <person name="Matthews C."/>
            <person name="McCusker W."/>
            <person name="McDonough S."/>
            <person name="Mehta T."/>
            <person name="Meldrim J."/>
            <person name="Meneus L."/>
            <person name="Mihai O."/>
            <person name="Mihalev A."/>
            <person name="Mihova T."/>
            <person name="Mittelman R."/>
            <person name="Mlenga V."/>
            <person name="Montmayeur A."/>
            <person name="Mulrain L."/>
            <person name="Navidi A."/>
            <person name="Naylor J."/>
            <person name="Negash T."/>
            <person name="Nguyen T."/>
            <person name="Nguyen N."/>
            <person name="Nicol R."/>
            <person name="Norbu C."/>
            <person name="Norbu N."/>
            <person name="Novod N."/>
            <person name="O'Neill B."/>
            <person name="Osman S."/>
            <person name="Markiewicz E."/>
            <person name="Oyono O.L."/>
            <person name="Patti C."/>
            <person name="Phunkhang P."/>
            <person name="Pierre F."/>
            <person name="Priest M."/>
            <person name="Raghuraman S."/>
            <person name="Rege F."/>
            <person name="Reyes R."/>
            <person name="Rise C."/>
            <person name="Rogov P."/>
            <person name="Ross K."/>
            <person name="Ryan E."/>
            <person name="Settipalli S."/>
            <person name="Shea T."/>
            <person name="Sherpa N."/>
            <person name="Shi L."/>
            <person name="Shih D."/>
            <person name="Sparrow T."/>
            <person name="Spaulding J."/>
            <person name="Stalker J."/>
            <person name="Stange-Thomann N."/>
            <person name="Stavropoulos S."/>
            <person name="Stone C."/>
            <person name="Strader C."/>
            <person name="Tesfaye S."/>
            <person name="Thomson T."/>
            <person name="Thoulutsang Y."/>
            <person name="Thoulutsang D."/>
            <person name="Topham K."/>
            <person name="Topping I."/>
            <person name="Tsamla T."/>
            <person name="Vassiliev H."/>
            <person name="Vo A."/>
            <person name="Wangchuk T."/>
            <person name="Wangdi T."/>
            <person name="Weiand M."/>
            <person name="Wilkinson J."/>
            <person name="Wilson A."/>
            <person name="Yadav S."/>
            <person name="Young G."/>
            <person name="Yu Q."/>
            <person name="Zembek L."/>
            <person name="Zhong D."/>
            <person name="Zimmer A."/>
            <person name="Zwirko Z."/>
            <person name="Jaffe D.B."/>
            <person name="Alvarez P."/>
            <person name="Brockman W."/>
            <person name="Butler J."/>
            <person name="Chin C."/>
            <person name="Gnerre S."/>
            <person name="Grabherr M."/>
            <person name="Kleber M."/>
            <person name="Mauceli E."/>
            <person name="MacCallum I."/>
        </authorList>
    </citation>
    <scope>NUCLEOTIDE SEQUENCE [LARGE SCALE GENOMIC DNA]</scope>
    <source>
        <strain evidence="9">MSH-3 / Tucson 14011-0111.49</strain>
    </source>
</reference>
<dbReference type="GO" id="GO:0043843">
    <property type="term" value="F:ADP-specific glucokinase activity"/>
    <property type="evidence" value="ECO:0007669"/>
    <property type="project" value="TreeGrafter"/>
</dbReference>
<dbReference type="EMBL" id="CH479184">
    <property type="protein sequence ID" value="EDW37412.1"/>
    <property type="molecule type" value="Genomic_DNA"/>
</dbReference>
<evidence type="ECO:0000256" key="3">
    <source>
        <dbReference type="ARBA" id="ARBA00022723"/>
    </source>
</evidence>
<dbReference type="GO" id="GO:0005783">
    <property type="term" value="C:endoplasmic reticulum"/>
    <property type="evidence" value="ECO:0007669"/>
    <property type="project" value="TreeGrafter"/>
</dbReference>
<keyword evidence="2" id="KW-0808">Transferase</keyword>
<evidence type="ECO:0000256" key="5">
    <source>
        <dbReference type="ARBA" id="ARBA00022842"/>
    </source>
</evidence>
<dbReference type="eggNOG" id="KOG4184">
    <property type="taxonomic scope" value="Eukaryota"/>
</dbReference>
<dbReference type="SMR" id="B4GJ98"/>
<dbReference type="PROSITE" id="PS51255">
    <property type="entry name" value="ADPK"/>
    <property type="match status" value="1"/>
</dbReference>
<dbReference type="PANTHER" id="PTHR21208:SF1">
    <property type="entry name" value="ADP-DEPENDENT GLUCOKINASE"/>
    <property type="match status" value="1"/>
</dbReference>
<dbReference type="InterPro" id="IPR007666">
    <property type="entry name" value="ADP_PFK/GK"/>
</dbReference>
<keyword evidence="3" id="KW-0479">Metal-binding</keyword>
<evidence type="ECO:0000256" key="1">
    <source>
        <dbReference type="ARBA" id="ARBA00022490"/>
    </source>
</evidence>
<keyword evidence="5" id="KW-0460">Magnesium</keyword>
<organism evidence="9">
    <name type="scientific">Drosophila persimilis</name>
    <name type="common">Fruit fly</name>
    <dbReference type="NCBI Taxonomy" id="7234"/>
    <lineage>
        <taxon>Eukaryota</taxon>
        <taxon>Metazoa</taxon>
        <taxon>Ecdysozoa</taxon>
        <taxon>Arthropoda</taxon>
        <taxon>Hexapoda</taxon>
        <taxon>Insecta</taxon>
        <taxon>Pterygota</taxon>
        <taxon>Neoptera</taxon>
        <taxon>Endopterygota</taxon>
        <taxon>Diptera</taxon>
        <taxon>Brachycera</taxon>
        <taxon>Muscomorpha</taxon>
        <taxon>Ephydroidea</taxon>
        <taxon>Drosophilidae</taxon>
        <taxon>Drosophila</taxon>
        <taxon>Sophophora</taxon>
    </lineage>
</organism>
<dbReference type="OMA" id="FSHYSAE"/>
<dbReference type="PhylomeDB" id="B4GJ98"/>
<gene>
    <name evidence="8" type="primary">Dper\GL26242</name>
    <name evidence="8" type="ORF">Dper_GL26242</name>
</gene>
<evidence type="ECO:0000256" key="7">
    <source>
        <dbReference type="SAM" id="SignalP"/>
    </source>
</evidence>
<dbReference type="Gene3D" id="3.40.1190.20">
    <property type="match status" value="1"/>
</dbReference>
<feature type="chain" id="PRO_5002807026" evidence="7">
    <location>
        <begin position="21"/>
        <end position="284"/>
    </location>
</feature>
<dbReference type="Pfam" id="PF04587">
    <property type="entry name" value="ADP_PFK_GK"/>
    <property type="match status" value="1"/>
</dbReference>
<evidence type="ECO:0000313" key="8">
    <source>
        <dbReference type="EMBL" id="EDW37412.1"/>
    </source>
</evidence>
<dbReference type="STRING" id="7234.B4GJ98"/>
<dbReference type="PANTHER" id="PTHR21208">
    <property type="entry name" value="ADP-DEPENDENT GLUCOKINASE"/>
    <property type="match status" value="1"/>
</dbReference>
<evidence type="ECO:0000256" key="6">
    <source>
        <dbReference type="ARBA" id="ARBA00023152"/>
    </source>
</evidence>
<dbReference type="GO" id="GO:0006006">
    <property type="term" value="P:glucose metabolic process"/>
    <property type="evidence" value="ECO:0007669"/>
    <property type="project" value="TreeGrafter"/>
</dbReference>
<evidence type="ECO:0000256" key="4">
    <source>
        <dbReference type="ARBA" id="ARBA00022777"/>
    </source>
</evidence>
<evidence type="ECO:0000313" key="9">
    <source>
        <dbReference type="Proteomes" id="UP000008744"/>
    </source>
</evidence>
<name>B4GJ98_DROPE</name>